<dbReference type="Gene3D" id="3.90.550.10">
    <property type="entry name" value="Spore Coat Polysaccharide Biosynthesis Protein SpsA, Chain A"/>
    <property type="match status" value="1"/>
</dbReference>
<dbReference type="SUPFAM" id="SSF53448">
    <property type="entry name" value="Nucleotide-diphospho-sugar transferases"/>
    <property type="match status" value="1"/>
</dbReference>
<comment type="caution">
    <text evidence="2">The sequence shown here is derived from an EMBL/GenBank/DDBJ whole genome shotgun (WGS) entry which is preliminary data.</text>
</comment>
<accession>A0AAW5I4N6</accession>
<dbReference type="InterPro" id="IPR001173">
    <property type="entry name" value="Glyco_trans_2-like"/>
</dbReference>
<sequence>MLEYKMVSIIIATYNSEKTLKRALDSVLNQSFQDWECIVVDGASKDGTIDIVKEFVSKDSRFRYVSEPDKGIYDAFNKGWKMAKAEWVMYLGSDDEYLRDGIAQLVYKIDDNDIVYGDVVLKYNNGKEKLQKSKDYNVLKDMVMPCCHQALVMRRNAIAEMGGFDESFKIIADKDLICKSYFAKLKFKQMHIPVAKFYIGGISQSSFDSVFESYRITQKYYSQFYSYMFLWKSLILKFLVLLKHRIEEKYDI</sequence>
<protein>
    <submittedName>
        <fullName evidence="2">Glycosyltransferase</fullName>
    </submittedName>
</protein>
<dbReference type="PANTHER" id="PTHR43685">
    <property type="entry name" value="GLYCOSYLTRANSFERASE"/>
    <property type="match status" value="1"/>
</dbReference>
<evidence type="ECO:0000313" key="3">
    <source>
        <dbReference type="Proteomes" id="UP001206014"/>
    </source>
</evidence>
<reference evidence="2" key="1">
    <citation type="submission" date="2022-07" db="EMBL/GenBank/DDBJ databases">
        <title>Prevotella copri.</title>
        <authorList>
            <person name="Yang C."/>
        </authorList>
    </citation>
    <scope>NUCLEOTIDE SEQUENCE</scope>
    <source>
        <strain evidence="2">HF88</strain>
    </source>
</reference>
<dbReference type="EMBL" id="JANDXR010000010">
    <property type="protein sequence ID" value="MCP9501722.1"/>
    <property type="molecule type" value="Genomic_DNA"/>
</dbReference>
<dbReference type="InterPro" id="IPR050834">
    <property type="entry name" value="Glycosyltransf_2"/>
</dbReference>
<organism evidence="2 3">
    <name type="scientific">Segatella copri</name>
    <dbReference type="NCBI Taxonomy" id="165179"/>
    <lineage>
        <taxon>Bacteria</taxon>
        <taxon>Pseudomonadati</taxon>
        <taxon>Bacteroidota</taxon>
        <taxon>Bacteroidia</taxon>
        <taxon>Bacteroidales</taxon>
        <taxon>Prevotellaceae</taxon>
        <taxon>Segatella</taxon>
    </lineage>
</organism>
<feature type="domain" description="Glycosyltransferase 2-like" evidence="1">
    <location>
        <begin position="8"/>
        <end position="133"/>
    </location>
</feature>
<dbReference type="CDD" id="cd06433">
    <property type="entry name" value="GT_2_WfgS_like"/>
    <property type="match status" value="1"/>
</dbReference>
<dbReference type="InterPro" id="IPR029044">
    <property type="entry name" value="Nucleotide-diphossugar_trans"/>
</dbReference>
<gene>
    <name evidence="2" type="ORF">NND11_09185</name>
</gene>
<evidence type="ECO:0000259" key="1">
    <source>
        <dbReference type="Pfam" id="PF00535"/>
    </source>
</evidence>
<dbReference type="Proteomes" id="UP001206014">
    <property type="component" value="Unassembled WGS sequence"/>
</dbReference>
<proteinExistence type="predicted"/>
<dbReference type="AlphaFoldDB" id="A0AAW5I4N6"/>
<dbReference type="RefSeq" id="WP_234564348.1">
    <property type="nucleotide sequence ID" value="NZ_JAJTTD010000010.1"/>
</dbReference>
<name>A0AAW5I4N6_9BACT</name>
<dbReference type="PANTHER" id="PTHR43685:SF2">
    <property type="entry name" value="GLYCOSYLTRANSFERASE 2-LIKE DOMAIN-CONTAINING PROTEIN"/>
    <property type="match status" value="1"/>
</dbReference>
<evidence type="ECO:0000313" key="2">
    <source>
        <dbReference type="EMBL" id="MCP9501722.1"/>
    </source>
</evidence>
<dbReference type="Pfam" id="PF00535">
    <property type="entry name" value="Glycos_transf_2"/>
    <property type="match status" value="1"/>
</dbReference>